<name>M2LBT5_BAUPA</name>
<keyword evidence="3" id="KW-1185">Reference proteome</keyword>
<feature type="signal peptide" evidence="1">
    <location>
        <begin position="1"/>
        <end position="19"/>
    </location>
</feature>
<dbReference type="OrthoDB" id="3223416at2759"/>
<keyword evidence="1" id="KW-0732">Signal</keyword>
<organism evidence="2 3">
    <name type="scientific">Baudoinia panamericana (strain UAMH 10762)</name>
    <name type="common">Angels' share fungus</name>
    <name type="synonym">Baudoinia compniacensis (strain UAMH 10762)</name>
    <dbReference type="NCBI Taxonomy" id="717646"/>
    <lineage>
        <taxon>Eukaryota</taxon>
        <taxon>Fungi</taxon>
        <taxon>Dikarya</taxon>
        <taxon>Ascomycota</taxon>
        <taxon>Pezizomycotina</taxon>
        <taxon>Dothideomycetes</taxon>
        <taxon>Dothideomycetidae</taxon>
        <taxon>Mycosphaerellales</taxon>
        <taxon>Teratosphaeriaceae</taxon>
        <taxon>Baudoinia</taxon>
    </lineage>
</organism>
<protein>
    <recommendedName>
        <fullName evidence="4">Small secreted protein</fullName>
    </recommendedName>
</protein>
<dbReference type="Proteomes" id="UP000011761">
    <property type="component" value="Unassembled WGS sequence"/>
</dbReference>
<evidence type="ECO:0000256" key="1">
    <source>
        <dbReference type="SAM" id="SignalP"/>
    </source>
</evidence>
<reference evidence="2 3" key="1">
    <citation type="journal article" date="2012" name="PLoS Pathog.">
        <title>Diverse lifestyles and strategies of plant pathogenesis encoded in the genomes of eighteen Dothideomycetes fungi.</title>
        <authorList>
            <person name="Ohm R.A."/>
            <person name="Feau N."/>
            <person name="Henrissat B."/>
            <person name="Schoch C.L."/>
            <person name="Horwitz B.A."/>
            <person name="Barry K.W."/>
            <person name="Condon B.J."/>
            <person name="Copeland A.C."/>
            <person name="Dhillon B."/>
            <person name="Glaser F."/>
            <person name="Hesse C.N."/>
            <person name="Kosti I."/>
            <person name="LaButti K."/>
            <person name="Lindquist E.A."/>
            <person name="Lucas S."/>
            <person name="Salamov A.A."/>
            <person name="Bradshaw R.E."/>
            <person name="Ciuffetti L."/>
            <person name="Hamelin R.C."/>
            <person name="Kema G.H.J."/>
            <person name="Lawrence C."/>
            <person name="Scott J.A."/>
            <person name="Spatafora J.W."/>
            <person name="Turgeon B.G."/>
            <person name="de Wit P.J.G.M."/>
            <person name="Zhong S."/>
            <person name="Goodwin S.B."/>
            <person name="Grigoriev I.V."/>
        </authorList>
    </citation>
    <scope>NUCLEOTIDE SEQUENCE [LARGE SCALE GENOMIC DNA]</scope>
    <source>
        <strain evidence="2 3">UAMH 10762</strain>
    </source>
</reference>
<evidence type="ECO:0000313" key="3">
    <source>
        <dbReference type="Proteomes" id="UP000011761"/>
    </source>
</evidence>
<evidence type="ECO:0008006" key="4">
    <source>
        <dbReference type="Google" id="ProtNLM"/>
    </source>
</evidence>
<dbReference type="AlphaFoldDB" id="M2LBT5"/>
<dbReference type="eggNOG" id="ENOG502S6HE">
    <property type="taxonomic scope" value="Eukaryota"/>
</dbReference>
<accession>M2LBT5</accession>
<evidence type="ECO:0000313" key="2">
    <source>
        <dbReference type="EMBL" id="EMC91347.1"/>
    </source>
</evidence>
<dbReference type="EMBL" id="KB445564">
    <property type="protein sequence ID" value="EMC91347.1"/>
    <property type="molecule type" value="Genomic_DNA"/>
</dbReference>
<dbReference type="RefSeq" id="XP_007681533.1">
    <property type="nucleotide sequence ID" value="XM_007683343.1"/>
</dbReference>
<dbReference type="GeneID" id="19117355"/>
<gene>
    <name evidence="2" type="ORF">BAUCODRAFT_80518</name>
</gene>
<proteinExistence type="predicted"/>
<feature type="chain" id="PRO_5004020974" description="Small secreted protein" evidence="1">
    <location>
        <begin position="20"/>
        <end position="179"/>
    </location>
</feature>
<sequence>MAGSKLLAALTWLLRLVSAGSLITQTPLNVTVSSAEHNKSIFQCWQMLTPPISTQINQGVGGFLETQPLGGVSSFSLSAIPANMSLGSHVAPAKQWSIVLSGSILAYLPNKTDISQAVFVAAGANSVLFSDDTADVSSDGHVTLAVEETVLLQIPTANGTVPPHKVLHNGPCAGQELLS</sequence>
<dbReference type="HOGENOM" id="CLU_062260_1_0_1"/>
<dbReference type="KEGG" id="bcom:BAUCODRAFT_80518"/>